<gene>
    <name evidence="2" type="ORF">J2S57_006580</name>
</gene>
<keyword evidence="3" id="KW-1185">Reference proteome</keyword>
<dbReference type="Proteomes" id="UP001235712">
    <property type="component" value="Unassembled WGS sequence"/>
</dbReference>
<sequence length="33" mass="3366">MTTPAIQRVRASASSRSGSRHQAGVPPGTSSRA</sequence>
<evidence type="ECO:0000256" key="1">
    <source>
        <dbReference type="SAM" id="MobiDB-lite"/>
    </source>
</evidence>
<accession>A0ABT9PDP3</accession>
<evidence type="ECO:0000313" key="3">
    <source>
        <dbReference type="Proteomes" id="UP001235712"/>
    </source>
</evidence>
<comment type="caution">
    <text evidence="2">The sequence shown here is derived from an EMBL/GenBank/DDBJ whole genome shotgun (WGS) entry which is preliminary data.</text>
</comment>
<name>A0ABT9PDP3_9ACTN</name>
<dbReference type="EMBL" id="JAUSQZ010000001">
    <property type="protein sequence ID" value="MDP9830831.1"/>
    <property type="molecule type" value="Genomic_DNA"/>
</dbReference>
<reference evidence="2 3" key="1">
    <citation type="submission" date="2023-07" db="EMBL/GenBank/DDBJ databases">
        <title>Sequencing the genomes of 1000 actinobacteria strains.</title>
        <authorList>
            <person name="Klenk H.-P."/>
        </authorList>
    </citation>
    <scope>NUCLEOTIDE SEQUENCE [LARGE SCALE GENOMIC DNA]</scope>
    <source>
        <strain evidence="2 3">DSM 44388</strain>
    </source>
</reference>
<proteinExistence type="predicted"/>
<evidence type="ECO:0000313" key="2">
    <source>
        <dbReference type="EMBL" id="MDP9830831.1"/>
    </source>
</evidence>
<feature type="compositionally biased region" description="Low complexity" evidence="1">
    <location>
        <begin position="8"/>
        <end position="17"/>
    </location>
</feature>
<feature type="region of interest" description="Disordered" evidence="1">
    <location>
        <begin position="1"/>
        <end position="33"/>
    </location>
</feature>
<organism evidence="2 3">
    <name type="scientific">Kineosporia succinea</name>
    <dbReference type="NCBI Taxonomy" id="84632"/>
    <lineage>
        <taxon>Bacteria</taxon>
        <taxon>Bacillati</taxon>
        <taxon>Actinomycetota</taxon>
        <taxon>Actinomycetes</taxon>
        <taxon>Kineosporiales</taxon>
        <taxon>Kineosporiaceae</taxon>
        <taxon>Kineosporia</taxon>
    </lineage>
</organism>
<protein>
    <submittedName>
        <fullName evidence="2">Uncharacterized protein</fullName>
    </submittedName>
</protein>